<evidence type="ECO:0000259" key="1">
    <source>
        <dbReference type="Pfam" id="PF14652"/>
    </source>
</evidence>
<evidence type="ECO:0000313" key="3">
    <source>
        <dbReference type="Proteomes" id="UP000179807"/>
    </source>
</evidence>
<dbReference type="PANTHER" id="PTHR21534:SF0">
    <property type="entry name" value="KATANIN-INTERACTING PROTEIN"/>
    <property type="match status" value="1"/>
</dbReference>
<sequence>MISTQNNATKSCIPIQTIPNILAASLVKDRVASTYRIPQQYFHQHHNIKIETANYIANIIKKQYFKENRKSKSFKKPFGKAIKYEFLPKADYRIIAVKFTSTWGNSSHIKLAFISLFDQQQKPIEVCFISSIPEVSSLTSLESILDTTYGKEDEQIFCEKFNDSFTIFLAVDKNVEVKTIRIFNPRVKSESDAKDVKVFEGPILFGRGEVPQKFGVNLAMLPEIYKSPSKNIKKFVGHQDQFGTIPFKKYETLKITILETYNSRNIVGLNGFSLFDENGELIDRSNVEKVKFKGICNLKESGMLLKRNKYTSEVDDMFLGDVEKDKTPTFEIKFLQPIIVSKIEIWNFNACDVDLSFGIKRIKLHADDIFVTNCIVPIGNGSSKLAKRTVKSIPLNDCLQNMKYTYLDK</sequence>
<dbReference type="GeneID" id="94844878"/>
<dbReference type="InterPro" id="IPR026704">
    <property type="entry name" value="KATNIP"/>
</dbReference>
<dbReference type="OrthoDB" id="304622at2759"/>
<dbReference type="EMBL" id="MLAK01001063">
    <property type="protein sequence ID" value="OHS98301.1"/>
    <property type="molecule type" value="Genomic_DNA"/>
</dbReference>
<organism evidence="2 3">
    <name type="scientific">Tritrichomonas foetus</name>
    <dbReference type="NCBI Taxonomy" id="1144522"/>
    <lineage>
        <taxon>Eukaryota</taxon>
        <taxon>Metamonada</taxon>
        <taxon>Parabasalia</taxon>
        <taxon>Tritrichomonadida</taxon>
        <taxon>Tritrichomonadidae</taxon>
        <taxon>Tritrichomonas</taxon>
    </lineage>
</organism>
<reference evidence="2" key="1">
    <citation type="submission" date="2016-10" db="EMBL/GenBank/DDBJ databases">
        <authorList>
            <person name="Benchimol M."/>
            <person name="Almeida L.G."/>
            <person name="Vasconcelos A.T."/>
            <person name="Perreira-Neves A."/>
            <person name="Rosa I.A."/>
            <person name="Tasca T."/>
            <person name="Bogo M.R."/>
            <person name="de Souza W."/>
        </authorList>
    </citation>
    <scope>NUCLEOTIDE SEQUENCE [LARGE SCALE GENOMIC DNA]</scope>
    <source>
        <strain evidence="2">K</strain>
    </source>
</reference>
<dbReference type="PANTHER" id="PTHR21534">
    <property type="entry name" value="KATANIN-INTERACTING PROTEIN"/>
    <property type="match status" value="1"/>
</dbReference>
<dbReference type="Proteomes" id="UP000179807">
    <property type="component" value="Unassembled WGS sequence"/>
</dbReference>
<evidence type="ECO:0000313" key="2">
    <source>
        <dbReference type="EMBL" id="OHS98301.1"/>
    </source>
</evidence>
<accession>A0A1J4JL72</accession>
<comment type="caution">
    <text evidence="2">The sequence shown here is derived from an EMBL/GenBank/DDBJ whole genome shotgun (WGS) entry which is preliminary data.</text>
</comment>
<dbReference type="Pfam" id="PF14652">
    <property type="entry name" value="DUF4457"/>
    <property type="match status" value="1"/>
</dbReference>
<dbReference type="AlphaFoldDB" id="A0A1J4JL72"/>
<proteinExistence type="predicted"/>
<protein>
    <recommendedName>
        <fullName evidence="1">KATNIP domain-containing protein</fullName>
    </recommendedName>
</protein>
<dbReference type="InterPro" id="IPR027859">
    <property type="entry name" value="KATNIP_dom"/>
</dbReference>
<name>A0A1J4JL72_9EUKA</name>
<gene>
    <name evidence="2" type="ORF">TRFO_35300</name>
</gene>
<keyword evidence="3" id="KW-1185">Reference proteome</keyword>
<dbReference type="RefSeq" id="XP_068351438.1">
    <property type="nucleotide sequence ID" value="XM_068510174.1"/>
</dbReference>
<dbReference type="VEuPathDB" id="TrichDB:TRFO_35300"/>
<feature type="domain" description="KATNIP" evidence="1">
    <location>
        <begin position="251"/>
        <end position="376"/>
    </location>
</feature>